<dbReference type="GO" id="GO:0016491">
    <property type="term" value="F:oxidoreductase activity"/>
    <property type="evidence" value="ECO:0007669"/>
    <property type="project" value="UniProtKB-KW"/>
</dbReference>
<comment type="caution">
    <text evidence="6">The sequence shown here is derived from an EMBL/GenBank/DDBJ whole genome shotgun (WGS) entry which is preliminary data.</text>
</comment>
<dbReference type="Pfam" id="PF01494">
    <property type="entry name" value="FAD_binding_3"/>
    <property type="match status" value="1"/>
</dbReference>
<dbReference type="PRINTS" id="PR00420">
    <property type="entry name" value="RNGMNOXGNASE"/>
</dbReference>
<dbReference type="PANTHER" id="PTHR46720:SF3">
    <property type="entry name" value="FAD-BINDING DOMAIN-CONTAINING PROTEIN-RELATED"/>
    <property type="match status" value="1"/>
</dbReference>
<proteinExistence type="inferred from homology"/>
<dbReference type="InterPro" id="IPR002938">
    <property type="entry name" value="FAD-bd"/>
</dbReference>
<dbReference type="InterPro" id="IPR036188">
    <property type="entry name" value="FAD/NAD-bd_sf"/>
</dbReference>
<keyword evidence="4" id="KW-0560">Oxidoreductase</keyword>
<keyword evidence="2" id="KW-0285">Flavoprotein</keyword>
<dbReference type="SUPFAM" id="SSF54373">
    <property type="entry name" value="FAD-linked reductases, C-terminal domain"/>
    <property type="match status" value="1"/>
</dbReference>
<dbReference type="PANTHER" id="PTHR46720">
    <property type="entry name" value="HYDROXYLASE, PUTATIVE (AFU_ORTHOLOGUE AFUA_3G01460)-RELATED"/>
    <property type="match status" value="1"/>
</dbReference>
<dbReference type="Proteomes" id="UP001174997">
    <property type="component" value="Unassembled WGS sequence"/>
</dbReference>
<dbReference type="EMBL" id="JAULSY010000057">
    <property type="protein sequence ID" value="KAK0668365.1"/>
    <property type="molecule type" value="Genomic_DNA"/>
</dbReference>
<protein>
    <submittedName>
        <fullName evidence="6">Salicylate hydroxylase</fullName>
    </submittedName>
</protein>
<evidence type="ECO:0000256" key="3">
    <source>
        <dbReference type="ARBA" id="ARBA00022827"/>
    </source>
</evidence>
<dbReference type="AlphaFoldDB" id="A0AA39ZCD4"/>
<evidence type="ECO:0000256" key="4">
    <source>
        <dbReference type="ARBA" id="ARBA00023002"/>
    </source>
</evidence>
<dbReference type="Gene3D" id="3.50.50.60">
    <property type="entry name" value="FAD/NAD(P)-binding domain"/>
    <property type="match status" value="1"/>
</dbReference>
<gene>
    <name evidence="6" type="ORF">QBC41DRAFT_393779</name>
</gene>
<evidence type="ECO:0000259" key="5">
    <source>
        <dbReference type="Pfam" id="PF01494"/>
    </source>
</evidence>
<evidence type="ECO:0000256" key="1">
    <source>
        <dbReference type="ARBA" id="ARBA00007992"/>
    </source>
</evidence>
<sequence>MSSPPLPLPHLALIGAGITSLTLSLRLTSLGIPHTIYEQSPSLTELGAGLGFGPNAARALEYIDPRLVEIFNQTATFVGTPSPQGKELLLQEGKAGDDKIWIEFLDGTKQPEEGEELKPEFVIRAGNNKGHAAVHRGAWLDVLGGLVDTRERVRFGKRVVDVVLPAGSKGRVKILLADGTEAEADGVVGCDGVKSKVRQVLMEALGEGREKGKCGYSGKYAYRCLVPWGKAVEAVGEDRAGVSSLWMGPNRHLLTFPVDKQDEKFLNLVAFVTDESQVWPERGPASLTLPATKADALGDFEQAGFSDSVLQLLKVTNEKMDKWGLYDVADRPLSKFYSGRIMVIGDAAHASTPHHGSGAGFCMEDIAVLGALFEEAIARQRLTVDALEDVFAAFDNQRRERDQWLVNSSRRAADLYQWRIPEFLKPNSLEKMKADIEQRQEFCWGFNVGAAVREAKKHMSERLAAYK</sequence>
<keyword evidence="7" id="KW-1185">Reference proteome</keyword>
<evidence type="ECO:0000256" key="2">
    <source>
        <dbReference type="ARBA" id="ARBA00022630"/>
    </source>
</evidence>
<reference evidence="6" key="1">
    <citation type="submission" date="2023-06" db="EMBL/GenBank/DDBJ databases">
        <title>Genome-scale phylogeny and comparative genomics of the fungal order Sordariales.</title>
        <authorList>
            <consortium name="Lawrence Berkeley National Laboratory"/>
            <person name="Hensen N."/>
            <person name="Bonometti L."/>
            <person name="Westerberg I."/>
            <person name="Brannstrom I.O."/>
            <person name="Guillou S."/>
            <person name="Cros-Aarteil S."/>
            <person name="Calhoun S."/>
            <person name="Haridas S."/>
            <person name="Kuo A."/>
            <person name="Mondo S."/>
            <person name="Pangilinan J."/>
            <person name="Riley R."/>
            <person name="Labutti K."/>
            <person name="Andreopoulos B."/>
            <person name="Lipzen A."/>
            <person name="Chen C."/>
            <person name="Yanf M."/>
            <person name="Daum C."/>
            <person name="Ng V."/>
            <person name="Clum A."/>
            <person name="Steindorff A."/>
            <person name="Ohm R."/>
            <person name="Martin F."/>
            <person name="Silar P."/>
            <person name="Natvig D."/>
            <person name="Lalanne C."/>
            <person name="Gautier V."/>
            <person name="Ament-Velasquez S.L."/>
            <person name="Kruys A."/>
            <person name="Hutchinson M.I."/>
            <person name="Powell A.J."/>
            <person name="Barry K."/>
            <person name="Miller A.N."/>
            <person name="Grigoriev I.V."/>
            <person name="Debuchy R."/>
            <person name="Gladieux P."/>
            <person name="Thoren M.H."/>
            <person name="Johannesson H."/>
        </authorList>
    </citation>
    <scope>NUCLEOTIDE SEQUENCE</scope>
    <source>
        <strain evidence="6">CBS 307.81</strain>
    </source>
</reference>
<name>A0AA39ZCD4_9PEZI</name>
<feature type="domain" description="FAD-binding" evidence="5">
    <location>
        <begin position="318"/>
        <end position="377"/>
    </location>
</feature>
<dbReference type="GO" id="GO:0071949">
    <property type="term" value="F:FAD binding"/>
    <property type="evidence" value="ECO:0007669"/>
    <property type="project" value="InterPro"/>
</dbReference>
<organism evidence="6 7">
    <name type="scientific">Cercophora samala</name>
    <dbReference type="NCBI Taxonomy" id="330535"/>
    <lineage>
        <taxon>Eukaryota</taxon>
        <taxon>Fungi</taxon>
        <taxon>Dikarya</taxon>
        <taxon>Ascomycota</taxon>
        <taxon>Pezizomycotina</taxon>
        <taxon>Sordariomycetes</taxon>
        <taxon>Sordariomycetidae</taxon>
        <taxon>Sordariales</taxon>
        <taxon>Lasiosphaeriaceae</taxon>
        <taxon>Cercophora</taxon>
    </lineage>
</organism>
<dbReference type="InterPro" id="IPR051104">
    <property type="entry name" value="FAD_monoxygenase"/>
</dbReference>
<evidence type="ECO:0000313" key="6">
    <source>
        <dbReference type="EMBL" id="KAK0668365.1"/>
    </source>
</evidence>
<comment type="similarity">
    <text evidence="1">Belongs to the paxM FAD-dependent monooxygenase family.</text>
</comment>
<dbReference type="SUPFAM" id="SSF51905">
    <property type="entry name" value="FAD/NAD(P)-binding domain"/>
    <property type="match status" value="1"/>
</dbReference>
<dbReference type="GO" id="GO:0044550">
    <property type="term" value="P:secondary metabolite biosynthetic process"/>
    <property type="evidence" value="ECO:0007669"/>
    <property type="project" value="TreeGrafter"/>
</dbReference>
<keyword evidence="3" id="KW-0274">FAD</keyword>
<accession>A0AA39ZCD4</accession>
<evidence type="ECO:0000313" key="7">
    <source>
        <dbReference type="Proteomes" id="UP001174997"/>
    </source>
</evidence>